<dbReference type="Proteomes" id="UP001271769">
    <property type="component" value="Unassembled WGS sequence"/>
</dbReference>
<evidence type="ECO:0000313" key="3">
    <source>
        <dbReference type="EMBL" id="MDY0870801.1"/>
    </source>
</evidence>
<dbReference type="RefSeq" id="WP_320499144.1">
    <property type="nucleotide sequence ID" value="NZ_JAXCLX010000001.1"/>
</dbReference>
<reference evidence="3 4" key="1">
    <citation type="journal article" date="2013" name="Antonie Van Leeuwenhoek">
        <title>Dongia rigui sp. nov., isolated from freshwater of a large wetland in Korea.</title>
        <authorList>
            <person name="Baik K.S."/>
            <person name="Hwang Y.M."/>
            <person name="Choi J.S."/>
            <person name="Kwon J."/>
            <person name="Seong C.N."/>
        </authorList>
    </citation>
    <scope>NUCLEOTIDE SEQUENCE [LARGE SCALE GENOMIC DNA]</scope>
    <source>
        <strain evidence="3 4">04SU4-P</strain>
    </source>
</reference>
<evidence type="ECO:0000313" key="4">
    <source>
        <dbReference type="Proteomes" id="UP001271769"/>
    </source>
</evidence>
<proteinExistence type="predicted"/>
<feature type="compositionally biased region" description="Basic residues" evidence="1">
    <location>
        <begin position="115"/>
        <end position="134"/>
    </location>
</feature>
<comment type="caution">
    <text evidence="3">The sequence shown here is derived from an EMBL/GenBank/DDBJ whole genome shotgun (WGS) entry which is preliminary data.</text>
</comment>
<gene>
    <name evidence="3" type="ORF">SMD31_02665</name>
</gene>
<dbReference type="SUPFAM" id="SSF159894">
    <property type="entry name" value="YgaC/TfoX-N like"/>
    <property type="match status" value="1"/>
</dbReference>
<dbReference type="InterPro" id="IPR007076">
    <property type="entry name" value="TfoX_N"/>
</dbReference>
<feature type="domain" description="TfoX N-terminal" evidence="2">
    <location>
        <begin position="24"/>
        <end position="111"/>
    </location>
</feature>
<dbReference type="PANTHER" id="PTHR36121:SF1">
    <property type="entry name" value="PROTEIN SXY"/>
    <property type="match status" value="1"/>
</dbReference>
<dbReference type="PANTHER" id="PTHR36121">
    <property type="entry name" value="PROTEIN SXY"/>
    <property type="match status" value="1"/>
</dbReference>
<name>A0ABU5DU00_9PROT</name>
<protein>
    <submittedName>
        <fullName evidence="3">TfoX/Sxy family protein</fullName>
    </submittedName>
</protein>
<dbReference type="InterPro" id="IPR047525">
    <property type="entry name" value="TfoX-like"/>
</dbReference>
<feature type="region of interest" description="Disordered" evidence="1">
    <location>
        <begin position="111"/>
        <end position="134"/>
    </location>
</feature>
<organism evidence="3 4">
    <name type="scientific">Dongia rigui</name>
    <dbReference type="NCBI Taxonomy" id="940149"/>
    <lineage>
        <taxon>Bacteria</taxon>
        <taxon>Pseudomonadati</taxon>
        <taxon>Pseudomonadota</taxon>
        <taxon>Alphaproteobacteria</taxon>
        <taxon>Rhodospirillales</taxon>
        <taxon>Dongiaceae</taxon>
        <taxon>Dongia</taxon>
    </lineage>
</organism>
<evidence type="ECO:0000259" key="2">
    <source>
        <dbReference type="Pfam" id="PF04993"/>
    </source>
</evidence>
<dbReference type="Gene3D" id="3.30.1460.30">
    <property type="entry name" value="YgaC/TfoX-N like chaperone"/>
    <property type="match status" value="1"/>
</dbReference>
<dbReference type="EMBL" id="JAXCLX010000001">
    <property type="protein sequence ID" value="MDY0870801.1"/>
    <property type="molecule type" value="Genomic_DNA"/>
</dbReference>
<dbReference type="Pfam" id="PF04993">
    <property type="entry name" value="TfoX_N"/>
    <property type="match status" value="1"/>
</dbReference>
<sequence length="134" mass="15122">MASPLAKELVAVLEAKLAPLGPTLGPMRAKPMFSGYGLYLDGIIFGLVLRETFYLKVDDENRPDFVKAGSVPFRYATRQKEVTVDSYWICPEKVFKDAAKLRAWVEKSLAASRRANARKKPRSTKPRPRRNPLL</sequence>
<evidence type="ECO:0000256" key="1">
    <source>
        <dbReference type="SAM" id="MobiDB-lite"/>
    </source>
</evidence>
<keyword evidence="4" id="KW-1185">Reference proteome</keyword>
<accession>A0ABU5DU00</accession>